<dbReference type="RefSeq" id="WP_310774608.1">
    <property type="nucleotide sequence ID" value="NZ_CP134050.1"/>
</dbReference>
<sequence length="129" mass="15087">MSIGPFFVLLPMMKRLRGAELAKQQAYLETFRTATRLAKHMGHVLVISGIVLVMWGSWSWKSSWIVATVLIMFSSLYFLARAFSPKIRRFHEPGADQEKLVRELTRSIWIYLILLLAMLWFMVVKPEVW</sequence>
<protein>
    <recommendedName>
        <fullName evidence="4">DUF2269 family protein</fullName>
    </recommendedName>
</protein>
<keyword evidence="1" id="KW-0812">Transmembrane</keyword>
<evidence type="ECO:0000313" key="3">
    <source>
        <dbReference type="Proteomes" id="UP001256827"/>
    </source>
</evidence>
<name>A0ABY9TCL4_BREBE</name>
<gene>
    <name evidence="2" type="ORF">RGB73_29700</name>
</gene>
<dbReference type="Proteomes" id="UP001256827">
    <property type="component" value="Chromosome"/>
</dbReference>
<accession>A0ABY9TCL4</accession>
<proteinExistence type="predicted"/>
<keyword evidence="1" id="KW-1133">Transmembrane helix</keyword>
<feature type="transmembrane region" description="Helical" evidence="1">
    <location>
        <begin position="41"/>
        <end position="58"/>
    </location>
</feature>
<feature type="transmembrane region" description="Helical" evidence="1">
    <location>
        <begin position="104"/>
        <end position="123"/>
    </location>
</feature>
<dbReference type="EMBL" id="CP134050">
    <property type="protein sequence ID" value="WNC17850.1"/>
    <property type="molecule type" value="Genomic_DNA"/>
</dbReference>
<reference evidence="2 3" key="1">
    <citation type="submission" date="2023-09" db="EMBL/GenBank/DDBJ databases">
        <title>Complete Genome and Methylome dissection of Bacillus brevis NEB573 original source of BbsI restriction endonuclease.</title>
        <authorList>
            <person name="Fomenkov A."/>
            <person name="Roberts R.D."/>
        </authorList>
    </citation>
    <scope>NUCLEOTIDE SEQUENCE [LARGE SCALE GENOMIC DNA]</scope>
    <source>
        <strain evidence="2 3">NEB573</strain>
    </source>
</reference>
<evidence type="ECO:0000313" key="2">
    <source>
        <dbReference type="EMBL" id="WNC17850.1"/>
    </source>
</evidence>
<evidence type="ECO:0000256" key="1">
    <source>
        <dbReference type="SAM" id="Phobius"/>
    </source>
</evidence>
<keyword evidence="1" id="KW-0472">Membrane</keyword>
<feature type="transmembrane region" description="Helical" evidence="1">
    <location>
        <begin position="64"/>
        <end position="83"/>
    </location>
</feature>
<organism evidence="2 3">
    <name type="scientific">Brevibacillus brevis</name>
    <name type="common">Bacillus brevis</name>
    <dbReference type="NCBI Taxonomy" id="1393"/>
    <lineage>
        <taxon>Bacteria</taxon>
        <taxon>Bacillati</taxon>
        <taxon>Bacillota</taxon>
        <taxon>Bacilli</taxon>
        <taxon>Bacillales</taxon>
        <taxon>Paenibacillaceae</taxon>
        <taxon>Brevibacillus</taxon>
    </lineage>
</organism>
<keyword evidence="3" id="KW-1185">Reference proteome</keyword>
<evidence type="ECO:0008006" key="4">
    <source>
        <dbReference type="Google" id="ProtNLM"/>
    </source>
</evidence>